<dbReference type="InterPro" id="IPR003615">
    <property type="entry name" value="HNH_nuc"/>
</dbReference>
<protein>
    <recommendedName>
        <fullName evidence="2">HNH nuclease domain-containing protein</fullName>
    </recommendedName>
</protein>
<dbReference type="AlphaFoldDB" id="A0A8J4BGB5"/>
<sequence length="379" mass="41441">MSRNVFYAWVEPNQPHLPALSPENARCLPTNASTPKMLLEELSDAGIMPAGSNVYIQISSRSGALRVWVRLDSQNAPVNFSAEPDLFVIIERPEKVQADIVGLVRTVVTEAIEPVMEKNAAMQREQMKAIKEVRGLYLDMNFTPKSTCSRLTECRKIALKYYTGSEVTPKTILCAISGICLPTIDVHAGHIYQLRWRMLKELCLEWNEPSNILFMHKNVEHAFDNLEITVLPVQHKIILLRQSIWKSVAFEYIPDADIAAGGASTSSGLSAGVKKKVTWGELNNKQLSLPGINQPSDVALGVHARRAFRFAVQIGWCKKSELPPIYCGDSEILRRFLADNSSGSSNASSGAGGGDLGGTTGSDLGESSQVSKSEGVGEV</sequence>
<evidence type="ECO:0000259" key="2">
    <source>
        <dbReference type="Pfam" id="PF13391"/>
    </source>
</evidence>
<feature type="domain" description="HNH nuclease" evidence="2">
    <location>
        <begin position="174"/>
        <end position="230"/>
    </location>
</feature>
<gene>
    <name evidence="3" type="ORF">Vafri_15418</name>
</gene>
<evidence type="ECO:0000313" key="3">
    <source>
        <dbReference type="EMBL" id="GIL60995.1"/>
    </source>
</evidence>
<evidence type="ECO:0000256" key="1">
    <source>
        <dbReference type="SAM" id="MobiDB-lite"/>
    </source>
</evidence>
<feature type="compositionally biased region" description="Gly residues" evidence="1">
    <location>
        <begin position="350"/>
        <end position="360"/>
    </location>
</feature>
<reference evidence="3" key="1">
    <citation type="journal article" date="2021" name="Proc. Natl. Acad. Sci. U.S.A.">
        <title>Three genomes in the algal genus Volvox reveal the fate of a haploid sex-determining region after a transition to homothallism.</title>
        <authorList>
            <person name="Yamamoto K."/>
            <person name="Hamaji T."/>
            <person name="Kawai-Toyooka H."/>
            <person name="Matsuzaki R."/>
            <person name="Takahashi F."/>
            <person name="Nishimura Y."/>
            <person name="Kawachi M."/>
            <person name="Noguchi H."/>
            <person name="Minakuchi Y."/>
            <person name="Umen J.G."/>
            <person name="Toyoda A."/>
            <person name="Nozaki H."/>
        </authorList>
    </citation>
    <scope>NUCLEOTIDE SEQUENCE</scope>
    <source>
        <strain evidence="3">NIES-3780</strain>
    </source>
</reference>
<feature type="compositionally biased region" description="Low complexity" evidence="1">
    <location>
        <begin position="340"/>
        <end position="349"/>
    </location>
</feature>
<proteinExistence type="predicted"/>
<keyword evidence="4" id="KW-1185">Reference proteome</keyword>
<name>A0A8J4BGB5_9CHLO</name>
<comment type="caution">
    <text evidence="3">The sequence shown here is derived from an EMBL/GenBank/DDBJ whole genome shotgun (WGS) entry which is preliminary data.</text>
</comment>
<feature type="region of interest" description="Disordered" evidence="1">
    <location>
        <begin position="340"/>
        <end position="379"/>
    </location>
</feature>
<dbReference type="Proteomes" id="UP000747399">
    <property type="component" value="Unassembled WGS sequence"/>
</dbReference>
<dbReference type="EMBL" id="BNCO01000043">
    <property type="protein sequence ID" value="GIL60995.1"/>
    <property type="molecule type" value="Genomic_DNA"/>
</dbReference>
<accession>A0A8J4BGB5</accession>
<dbReference type="Pfam" id="PF13391">
    <property type="entry name" value="HNH_2"/>
    <property type="match status" value="1"/>
</dbReference>
<organism evidence="3 4">
    <name type="scientific">Volvox africanus</name>
    <dbReference type="NCBI Taxonomy" id="51714"/>
    <lineage>
        <taxon>Eukaryota</taxon>
        <taxon>Viridiplantae</taxon>
        <taxon>Chlorophyta</taxon>
        <taxon>core chlorophytes</taxon>
        <taxon>Chlorophyceae</taxon>
        <taxon>CS clade</taxon>
        <taxon>Chlamydomonadales</taxon>
        <taxon>Volvocaceae</taxon>
        <taxon>Volvox</taxon>
    </lineage>
</organism>
<evidence type="ECO:0000313" key="4">
    <source>
        <dbReference type="Proteomes" id="UP000747399"/>
    </source>
</evidence>